<organism evidence="12 13">
    <name type="scientific">Salirhabdus euzebyi</name>
    <dbReference type="NCBI Taxonomy" id="394506"/>
    <lineage>
        <taxon>Bacteria</taxon>
        <taxon>Bacillati</taxon>
        <taxon>Bacillota</taxon>
        <taxon>Bacilli</taxon>
        <taxon>Bacillales</taxon>
        <taxon>Bacillaceae</taxon>
        <taxon>Salirhabdus</taxon>
    </lineage>
</organism>
<comment type="pathway">
    <text evidence="1 9">Amino-acid biosynthesis; L-tryptophan biosynthesis; L-tryptophan from chorismate: step 2/5.</text>
</comment>
<protein>
    <recommendedName>
        <fullName evidence="9">Anthranilate phosphoribosyltransferase</fullName>
        <ecNumber evidence="9">2.4.2.18</ecNumber>
    </recommendedName>
</protein>
<keyword evidence="2 9" id="KW-0028">Amino-acid biosynthesis</keyword>
<evidence type="ECO:0000256" key="8">
    <source>
        <dbReference type="ARBA" id="ARBA00061188"/>
    </source>
</evidence>
<dbReference type="RefSeq" id="WP_174497592.1">
    <property type="nucleotide sequence ID" value="NZ_CADDWK010000016.1"/>
</dbReference>
<feature type="domain" description="Glycosyl transferase family 3 N-terminal" evidence="11">
    <location>
        <begin position="3"/>
        <end position="64"/>
    </location>
</feature>
<keyword evidence="12" id="KW-0456">Lyase</keyword>
<gene>
    <name evidence="9" type="primary">trpD</name>
    <name evidence="12" type="ORF">HNQ94_003615</name>
</gene>
<evidence type="ECO:0000259" key="10">
    <source>
        <dbReference type="Pfam" id="PF00591"/>
    </source>
</evidence>
<evidence type="ECO:0000256" key="2">
    <source>
        <dbReference type="ARBA" id="ARBA00022605"/>
    </source>
</evidence>
<evidence type="ECO:0000256" key="5">
    <source>
        <dbReference type="ARBA" id="ARBA00022822"/>
    </source>
</evidence>
<dbReference type="PANTHER" id="PTHR43285">
    <property type="entry name" value="ANTHRANILATE PHOSPHORIBOSYLTRANSFERASE"/>
    <property type="match status" value="1"/>
</dbReference>
<dbReference type="SUPFAM" id="SSF47648">
    <property type="entry name" value="Nucleoside phosphorylase/phosphoribosyltransferase N-terminal domain"/>
    <property type="match status" value="1"/>
</dbReference>
<comment type="similarity">
    <text evidence="8">In the C-terminal section; belongs to the anthranilate phosphoribosyltransferase family.</text>
</comment>
<sequence>MKTFLQKLANKENLTQMEMIEASEHLFHESITDSEIAAFLMGLKAKGETPEEIASLVSVLREHALPFTKVFPGITDNCGTGGDQSQSFNISTTSAFVLAGAGIKVAKHGNRSVSSKTGSADVLEQLGVSLDFTIDEVEQLLEENGIAFLFAPHVHPNIKRIMLVRRALKIPTIFNLIGPLTNPMELETQLLGIYQRDGLEMMAAALNQLGRKRAIVINGAGYMDEASLAGENHAVLLVDGEIVPFTIVPEEVELNRYPLEAIKGGSAEENAQILLDVLNGVKGPYLDTVLLNAGLGIFAHGKAVSIQDGIKLARESIASGAALEKLNHLITFSQKRSGVREA</sequence>
<feature type="binding site" evidence="9">
    <location>
        <position position="79"/>
    </location>
    <ligand>
        <name>anthranilate</name>
        <dbReference type="ChEBI" id="CHEBI:16567"/>
        <label>1</label>
    </ligand>
</feature>
<dbReference type="Pfam" id="PF02885">
    <property type="entry name" value="Glycos_trans_3N"/>
    <property type="match status" value="1"/>
</dbReference>
<comment type="caution">
    <text evidence="12">The sequence shown here is derived from an EMBL/GenBank/DDBJ whole genome shotgun (WGS) entry which is preliminary data.</text>
</comment>
<proteinExistence type="inferred from homology"/>
<name>A0A841Q9N1_9BACI</name>
<dbReference type="FunFam" id="3.40.1030.10:FF:000002">
    <property type="entry name" value="Anthranilate phosphoribosyltransferase"/>
    <property type="match status" value="1"/>
</dbReference>
<dbReference type="Pfam" id="PF00591">
    <property type="entry name" value="Glycos_transf_3"/>
    <property type="match status" value="1"/>
</dbReference>
<comment type="subunit">
    <text evidence="9">Homodimer.</text>
</comment>
<dbReference type="UniPathway" id="UPA00035">
    <property type="reaction ID" value="UER00041"/>
</dbReference>
<dbReference type="PANTHER" id="PTHR43285:SF2">
    <property type="entry name" value="ANTHRANILATE PHOSPHORIBOSYLTRANSFERASE"/>
    <property type="match status" value="1"/>
</dbReference>
<dbReference type="InterPro" id="IPR000312">
    <property type="entry name" value="Glycosyl_Trfase_fam3"/>
</dbReference>
<dbReference type="EC" id="2.4.2.18" evidence="9"/>
<feature type="binding site" evidence="9">
    <location>
        <position position="225"/>
    </location>
    <ligand>
        <name>Mg(2+)</name>
        <dbReference type="ChEBI" id="CHEBI:18420"/>
        <label>1</label>
    </ligand>
</feature>
<accession>A0A841Q9N1</accession>
<dbReference type="NCBIfam" id="TIGR01245">
    <property type="entry name" value="trpD"/>
    <property type="match status" value="1"/>
</dbReference>
<dbReference type="InterPro" id="IPR035902">
    <property type="entry name" value="Nuc_phospho_transferase"/>
</dbReference>
<dbReference type="SUPFAM" id="SSF52418">
    <property type="entry name" value="Nucleoside phosphorylase/phosphoribosyltransferase catalytic domain"/>
    <property type="match status" value="1"/>
</dbReference>
<dbReference type="GO" id="GO:0004048">
    <property type="term" value="F:anthranilate phosphoribosyltransferase activity"/>
    <property type="evidence" value="ECO:0007669"/>
    <property type="project" value="UniProtKB-UniRule"/>
</dbReference>
<evidence type="ECO:0000256" key="9">
    <source>
        <dbReference type="HAMAP-Rule" id="MF_00211"/>
    </source>
</evidence>
<feature type="binding site" evidence="9">
    <location>
        <position position="110"/>
    </location>
    <ligand>
        <name>anthranilate</name>
        <dbReference type="ChEBI" id="CHEBI:16567"/>
        <label>1</label>
    </ligand>
</feature>
<keyword evidence="9" id="KW-0460">Magnesium</keyword>
<keyword evidence="13" id="KW-1185">Reference proteome</keyword>
<feature type="binding site" evidence="9">
    <location>
        <position position="79"/>
    </location>
    <ligand>
        <name>5-phospho-alpha-D-ribose 1-diphosphate</name>
        <dbReference type="ChEBI" id="CHEBI:58017"/>
    </ligand>
</feature>
<dbReference type="AlphaFoldDB" id="A0A841Q9N1"/>
<dbReference type="InterPro" id="IPR036320">
    <property type="entry name" value="Glycosyl_Trfase_fam3_N_dom_sf"/>
</dbReference>
<keyword evidence="9" id="KW-0479">Metal-binding</keyword>
<dbReference type="GO" id="GO:0016829">
    <property type="term" value="F:lyase activity"/>
    <property type="evidence" value="ECO:0007669"/>
    <property type="project" value="UniProtKB-KW"/>
</dbReference>
<feature type="binding site" evidence="9">
    <location>
        <position position="165"/>
    </location>
    <ligand>
        <name>anthranilate</name>
        <dbReference type="ChEBI" id="CHEBI:16567"/>
        <label>2</label>
    </ligand>
</feature>
<dbReference type="GO" id="GO:0005829">
    <property type="term" value="C:cytosol"/>
    <property type="evidence" value="ECO:0007669"/>
    <property type="project" value="TreeGrafter"/>
</dbReference>
<dbReference type="Gene3D" id="3.40.1030.10">
    <property type="entry name" value="Nucleoside phosphorylase/phosphoribosyltransferase catalytic domain"/>
    <property type="match status" value="1"/>
</dbReference>
<evidence type="ECO:0000256" key="6">
    <source>
        <dbReference type="ARBA" id="ARBA00023141"/>
    </source>
</evidence>
<dbReference type="Gene3D" id="1.20.970.10">
    <property type="entry name" value="Transferase, Pyrimidine Nucleoside Phosphorylase, Chain C"/>
    <property type="match status" value="1"/>
</dbReference>
<evidence type="ECO:0000313" key="12">
    <source>
        <dbReference type="EMBL" id="MBB6455120.1"/>
    </source>
</evidence>
<comment type="catalytic activity">
    <reaction evidence="7 9">
        <text>N-(5-phospho-beta-D-ribosyl)anthranilate + diphosphate = 5-phospho-alpha-D-ribose 1-diphosphate + anthranilate</text>
        <dbReference type="Rhea" id="RHEA:11768"/>
        <dbReference type="ChEBI" id="CHEBI:16567"/>
        <dbReference type="ChEBI" id="CHEBI:18277"/>
        <dbReference type="ChEBI" id="CHEBI:33019"/>
        <dbReference type="ChEBI" id="CHEBI:58017"/>
        <dbReference type="EC" id="2.4.2.18"/>
    </reaction>
</comment>
<dbReference type="InterPro" id="IPR005940">
    <property type="entry name" value="Anthranilate_Pribosyl_Tfrase"/>
</dbReference>
<comment type="caution">
    <text evidence="9">Lacks conserved residue(s) required for the propagation of feature annotation.</text>
</comment>
<dbReference type="EMBL" id="JACHGH010000015">
    <property type="protein sequence ID" value="MBB6455120.1"/>
    <property type="molecule type" value="Genomic_DNA"/>
</dbReference>
<dbReference type="HAMAP" id="MF_00211">
    <property type="entry name" value="TrpD"/>
    <property type="match status" value="1"/>
</dbReference>
<keyword evidence="5 9" id="KW-0822">Tryptophan biosynthesis</keyword>
<feature type="binding site" evidence="9">
    <location>
        <position position="87"/>
    </location>
    <ligand>
        <name>5-phospho-alpha-D-ribose 1-diphosphate</name>
        <dbReference type="ChEBI" id="CHEBI:58017"/>
    </ligand>
</feature>
<feature type="domain" description="Glycosyl transferase family 3" evidence="10">
    <location>
        <begin position="74"/>
        <end position="323"/>
    </location>
</feature>
<evidence type="ECO:0000259" key="11">
    <source>
        <dbReference type="Pfam" id="PF02885"/>
    </source>
</evidence>
<comment type="function">
    <text evidence="9">Catalyzes the transfer of the phosphoribosyl group of 5-phosphorylribose-1-pyrophosphate (PRPP) to anthranilate to yield N-(5'-phosphoribosyl)-anthranilate (PRA).</text>
</comment>
<comment type="cofactor">
    <cofactor evidence="9">
        <name>Mg(2+)</name>
        <dbReference type="ChEBI" id="CHEBI:18420"/>
    </cofactor>
    <text evidence="9">Binds 2 magnesium ions per monomer.</text>
</comment>
<evidence type="ECO:0000313" key="13">
    <source>
        <dbReference type="Proteomes" id="UP000581688"/>
    </source>
</evidence>
<keyword evidence="6 9" id="KW-0057">Aromatic amino acid biosynthesis</keyword>
<dbReference type="GO" id="GO:0000162">
    <property type="term" value="P:L-tryptophan biosynthetic process"/>
    <property type="evidence" value="ECO:0007669"/>
    <property type="project" value="UniProtKB-UniRule"/>
</dbReference>
<evidence type="ECO:0000256" key="1">
    <source>
        <dbReference type="ARBA" id="ARBA00004907"/>
    </source>
</evidence>
<feature type="binding site" evidence="9">
    <location>
        <position position="91"/>
    </location>
    <ligand>
        <name>Mg(2+)</name>
        <dbReference type="ChEBI" id="CHEBI:18420"/>
        <label>1</label>
    </ligand>
</feature>
<evidence type="ECO:0000256" key="4">
    <source>
        <dbReference type="ARBA" id="ARBA00022679"/>
    </source>
</evidence>
<keyword evidence="4 9" id="KW-0808">Transferase</keyword>
<feature type="binding site" evidence="9">
    <location>
        <position position="224"/>
    </location>
    <ligand>
        <name>Mg(2+)</name>
        <dbReference type="ChEBI" id="CHEBI:18420"/>
        <label>2</label>
    </ligand>
</feature>
<feature type="binding site" evidence="9">
    <location>
        <begin position="107"/>
        <end position="115"/>
    </location>
    <ligand>
        <name>5-phospho-alpha-D-ribose 1-diphosphate</name>
        <dbReference type="ChEBI" id="CHEBI:58017"/>
    </ligand>
</feature>
<feature type="binding site" evidence="9">
    <location>
        <position position="225"/>
    </location>
    <ligand>
        <name>Mg(2+)</name>
        <dbReference type="ChEBI" id="CHEBI:18420"/>
        <label>2</label>
    </ligand>
</feature>
<feature type="binding site" evidence="9">
    <location>
        <begin position="82"/>
        <end position="83"/>
    </location>
    <ligand>
        <name>5-phospho-alpha-D-ribose 1-diphosphate</name>
        <dbReference type="ChEBI" id="CHEBI:58017"/>
    </ligand>
</feature>
<dbReference type="InterPro" id="IPR017459">
    <property type="entry name" value="Glycosyl_Trfase_fam3_N_dom"/>
</dbReference>
<evidence type="ECO:0000256" key="7">
    <source>
        <dbReference type="ARBA" id="ARBA00052328"/>
    </source>
</evidence>
<dbReference type="GO" id="GO:0000287">
    <property type="term" value="F:magnesium ion binding"/>
    <property type="evidence" value="ECO:0007669"/>
    <property type="project" value="UniProtKB-UniRule"/>
</dbReference>
<reference evidence="12 13" key="1">
    <citation type="submission" date="2020-08" db="EMBL/GenBank/DDBJ databases">
        <title>Genomic Encyclopedia of Type Strains, Phase IV (KMG-IV): sequencing the most valuable type-strain genomes for metagenomic binning, comparative biology and taxonomic classification.</title>
        <authorList>
            <person name="Goeker M."/>
        </authorList>
    </citation>
    <scope>NUCLEOTIDE SEQUENCE [LARGE SCALE GENOMIC DNA]</scope>
    <source>
        <strain evidence="12 13">DSM 19612</strain>
    </source>
</reference>
<keyword evidence="3 9" id="KW-0328">Glycosyltransferase</keyword>
<feature type="binding site" evidence="9">
    <location>
        <position position="119"/>
    </location>
    <ligand>
        <name>5-phospho-alpha-D-ribose 1-diphosphate</name>
        <dbReference type="ChEBI" id="CHEBI:58017"/>
    </ligand>
</feature>
<comment type="similarity">
    <text evidence="9">Belongs to the anthranilate phosphoribosyltransferase family.</text>
</comment>
<evidence type="ECO:0000256" key="3">
    <source>
        <dbReference type="ARBA" id="ARBA00022676"/>
    </source>
</evidence>
<dbReference type="Proteomes" id="UP000581688">
    <property type="component" value="Unassembled WGS sequence"/>
</dbReference>
<feature type="binding site" evidence="9">
    <location>
        <begin position="89"/>
        <end position="92"/>
    </location>
    <ligand>
        <name>5-phospho-alpha-D-ribose 1-diphosphate</name>
        <dbReference type="ChEBI" id="CHEBI:58017"/>
    </ligand>
</feature>